<dbReference type="EMBL" id="CAMPGE010005766">
    <property type="protein sequence ID" value="CAI2364605.1"/>
    <property type="molecule type" value="Genomic_DNA"/>
</dbReference>
<protein>
    <submittedName>
        <fullName evidence="2">Uncharacterized protein</fullName>
    </submittedName>
</protein>
<keyword evidence="3" id="KW-1185">Reference proteome</keyword>
<dbReference type="Proteomes" id="UP001295684">
    <property type="component" value="Unassembled WGS sequence"/>
</dbReference>
<evidence type="ECO:0000313" key="2">
    <source>
        <dbReference type="EMBL" id="CAI2364605.1"/>
    </source>
</evidence>
<feature type="compositionally biased region" description="Basic and acidic residues" evidence="1">
    <location>
        <begin position="276"/>
        <end position="286"/>
    </location>
</feature>
<feature type="region of interest" description="Disordered" evidence="1">
    <location>
        <begin position="43"/>
        <end position="63"/>
    </location>
</feature>
<evidence type="ECO:0000256" key="1">
    <source>
        <dbReference type="SAM" id="MobiDB-lite"/>
    </source>
</evidence>
<sequence>MTRSLSKKATSVPKNTVTNNNPIDADDFDNLALDVGFEKGELEGLLNDDTPPTLGNNDTKNQMIGRRGTSIARSNSKISNKSKSGLSIFQRSSFNPNGISMNKGIPSFLTMNYLNDNQRMQSRISNKGIFKRESGLKQDSIFGNKSKSIKMNSTIQKSKPQLPIGLSFGDDVTKFKSNKFNDLQDKPNAGPLPDFTKTTFKGNNMFGIFPRVNSGMSGFDTPRMMTRGLSSSLQFNQVNDPIAPQIKEDTLILNINSKKKSSRKERTTPKSKPKIKKEENKETRWKKEDDRKLFPAFLKLIGEANITQEQFLAKETRMSAQKKEILEKLKDNFNWSGTIYALRDRIKKRLKTSSFTAREKRVLHRKLRELYDGKITIEQVTSHFPGKTVEQVEKYKKEFYEQVGLT</sequence>
<reference evidence="2" key="1">
    <citation type="submission" date="2023-07" db="EMBL/GenBank/DDBJ databases">
        <authorList>
            <consortium name="AG Swart"/>
            <person name="Singh M."/>
            <person name="Singh A."/>
            <person name="Seah K."/>
            <person name="Emmerich C."/>
        </authorList>
    </citation>
    <scope>NUCLEOTIDE SEQUENCE</scope>
    <source>
        <strain evidence="2">DP1</strain>
    </source>
</reference>
<evidence type="ECO:0000313" key="3">
    <source>
        <dbReference type="Proteomes" id="UP001295684"/>
    </source>
</evidence>
<comment type="caution">
    <text evidence="2">The sequence shown here is derived from an EMBL/GenBank/DDBJ whole genome shotgun (WGS) entry which is preliminary data.</text>
</comment>
<accession>A0AAD1XBN6</accession>
<proteinExistence type="predicted"/>
<feature type="region of interest" description="Disordered" evidence="1">
    <location>
        <begin position="255"/>
        <end position="286"/>
    </location>
</feature>
<feature type="compositionally biased region" description="Polar residues" evidence="1">
    <location>
        <begin position="53"/>
        <end position="62"/>
    </location>
</feature>
<feature type="compositionally biased region" description="Polar residues" evidence="1">
    <location>
        <begin position="1"/>
        <end position="22"/>
    </location>
</feature>
<feature type="region of interest" description="Disordered" evidence="1">
    <location>
        <begin position="1"/>
        <end position="25"/>
    </location>
</feature>
<dbReference type="AlphaFoldDB" id="A0AAD1XBN6"/>
<feature type="compositionally biased region" description="Basic residues" evidence="1">
    <location>
        <begin position="257"/>
        <end position="275"/>
    </location>
</feature>
<gene>
    <name evidence="2" type="ORF">ECRASSUSDP1_LOCUS5950</name>
</gene>
<name>A0AAD1XBN6_EUPCR</name>
<organism evidence="2 3">
    <name type="scientific">Euplotes crassus</name>
    <dbReference type="NCBI Taxonomy" id="5936"/>
    <lineage>
        <taxon>Eukaryota</taxon>
        <taxon>Sar</taxon>
        <taxon>Alveolata</taxon>
        <taxon>Ciliophora</taxon>
        <taxon>Intramacronucleata</taxon>
        <taxon>Spirotrichea</taxon>
        <taxon>Hypotrichia</taxon>
        <taxon>Euplotida</taxon>
        <taxon>Euplotidae</taxon>
        <taxon>Moneuplotes</taxon>
    </lineage>
</organism>